<accession>A0A6L7GKJ7</accession>
<evidence type="ECO:0008006" key="3">
    <source>
        <dbReference type="Google" id="ProtNLM"/>
    </source>
</evidence>
<dbReference type="AlphaFoldDB" id="A0A6L7GKJ7"/>
<evidence type="ECO:0000313" key="1">
    <source>
        <dbReference type="EMBL" id="MXP15814.1"/>
    </source>
</evidence>
<dbReference type="Gene3D" id="3.40.1440.10">
    <property type="entry name" value="GIY-YIG endonuclease"/>
    <property type="match status" value="1"/>
</dbReference>
<dbReference type="InterPro" id="IPR035901">
    <property type="entry name" value="GIY-YIG_endonuc_sf"/>
</dbReference>
<protein>
    <recommendedName>
        <fullName evidence="3">GIY-YIG domain-containing protein</fullName>
    </recommendedName>
</protein>
<dbReference type="OrthoDB" id="1550740at2"/>
<sequence length="226" mass="25791">MVNRQADPVRKGWWALDVASHIDLALSGIYEWRIGEHSLYVGKSKRLRQRINEYPNNIRKMLVGAPYRRGKQTAYRNIHHELRRAHDDLMDVTVSILENCETSQLNEREQHWIAVRKSEAERGGPRVLNGTSSKPEFKERKDMLIKEDFETELHARFQRATERGAGSVDINSGELHRSLGGYPSAKHQMPTCCTVMNDACRASDEIVATPPSGKGASLTIRYQLPR</sequence>
<gene>
    <name evidence="1" type="ORF">GRI44_13755</name>
</gene>
<comment type="caution">
    <text evidence="1">The sequence shown here is derived from an EMBL/GenBank/DDBJ whole genome shotgun (WGS) entry which is preliminary data.</text>
</comment>
<name>A0A6L7GKJ7_9SPHN</name>
<proteinExistence type="predicted"/>
<reference evidence="1 2" key="1">
    <citation type="submission" date="2019-12" db="EMBL/GenBank/DDBJ databases">
        <title>Genomic-based taxomic classification of the family Erythrobacteraceae.</title>
        <authorList>
            <person name="Xu L."/>
        </authorList>
    </citation>
    <scope>NUCLEOTIDE SEQUENCE [LARGE SCALE GENOMIC DNA]</scope>
    <source>
        <strain evidence="1 2">KCTC 52259</strain>
    </source>
</reference>
<dbReference type="RefSeq" id="WP_160602427.1">
    <property type="nucleotide sequence ID" value="NZ_WTYU01000003.1"/>
</dbReference>
<dbReference type="EMBL" id="WTYU01000003">
    <property type="protein sequence ID" value="MXP15814.1"/>
    <property type="molecule type" value="Genomic_DNA"/>
</dbReference>
<dbReference type="Proteomes" id="UP000473531">
    <property type="component" value="Unassembled WGS sequence"/>
</dbReference>
<keyword evidence="2" id="KW-1185">Reference proteome</keyword>
<organism evidence="1 2">
    <name type="scientific">Allopontixanthobacter confluentis</name>
    <dbReference type="NCBI Taxonomy" id="1849021"/>
    <lineage>
        <taxon>Bacteria</taxon>
        <taxon>Pseudomonadati</taxon>
        <taxon>Pseudomonadota</taxon>
        <taxon>Alphaproteobacteria</taxon>
        <taxon>Sphingomonadales</taxon>
        <taxon>Erythrobacteraceae</taxon>
        <taxon>Allopontixanthobacter</taxon>
    </lineage>
</organism>
<dbReference type="SUPFAM" id="SSF82771">
    <property type="entry name" value="GIY-YIG endonuclease"/>
    <property type="match status" value="1"/>
</dbReference>
<evidence type="ECO:0000313" key="2">
    <source>
        <dbReference type="Proteomes" id="UP000473531"/>
    </source>
</evidence>